<feature type="compositionally biased region" description="Gly residues" evidence="1">
    <location>
        <begin position="194"/>
        <end position="205"/>
    </location>
</feature>
<organism evidence="2 3">
    <name type="scientific">Pseudophaeobacter arcticus</name>
    <dbReference type="NCBI Taxonomy" id="385492"/>
    <lineage>
        <taxon>Bacteria</taxon>
        <taxon>Pseudomonadati</taxon>
        <taxon>Pseudomonadota</taxon>
        <taxon>Alphaproteobacteria</taxon>
        <taxon>Rhodobacterales</taxon>
        <taxon>Paracoccaceae</taxon>
        <taxon>Pseudophaeobacter</taxon>
    </lineage>
</organism>
<keyword evidence="3" id="KW-1185">Reference proteome</keyword>
<reference evidence="2 3" key="1">
    <citation type="submission" date="2024-04" db="EMBL/GenBank/DDBJ databases">
        <title>Draft genome sequence of Pseudophaeobacter arcticus NBRC 116598.</title>
        <authorList>
            <person name="Miyakawa T."/>
            <person name="Kusuya Y."/>
            <person name="Miura T."/>
        </authorList>
    </citation>
    <scope>NUCLEOTIDE SEQUENCE [LARGE SCALE GENOMIC DNA]</scope>
    <source>
        <strain evidence="2 3">SU-CL00105</strain>
    </source>
</reference>
<evidence type="ECO:0008006" key="4">
    <source>
        <dbReference type="Google" id="ProtNLM"/>
    </source>
</evidence>
<name>A0ABQ0ALF0_9RHOB</name>
<protein>
    <recommendedName>
        <fullName evidence="4">Phage minor structural protein GP20</fullName>
    </recommendedName>
</protein>
<dbReference type="EMBL" id="BAABWU010000007">
    <property type="protein sequence ID" value="GAA6196684.1"/>
    <property type="molecule type" value="Genomic_DNA"/>
</dbReference>
<gene>
    <name evidence="2" type="ORF">NBRC116598_21280</name>
</gene>
<proteinExistence type="predicted"/>
<feature type="region of interest" description="Disordered" evidence="1">
    <location>
        <begin position="185"/>
        <end position="238"/>
    </location>
</feature>
<dbReference type="Proteomes" id="UP001441944">
    <property type="component" value="Unassembled WGS sequence"/>
</dbReference>
<feature type="compositionally biased region" description="Basic and acidic residues" evidence="1">
    <location>
        <begin position="208"/>
        <end position="238"/>
    </location>
</feature>
<evidence type="ECO:0000313" key="2">
    <source>
        <dbReference type="EMBL" id="GAA6196684.1"/>
    </source>
</evidence>
<comment type="caution">
    <text evidence="2">The sequence shown here is derived from an EMBL/GenBank/DDBJ whole genome shotgun (WGS) entry which is preliminary data.</text>
</comment>
<accession>A0ABQ0ALF0</accession>
<sequence length="238" mass="24797">MKIKIDDLSGLPEGLKSVVETEGDKSTLDLSKLMIAEDLAGLKSALQKERGNASAYAKYGTPEEIEAKIADLTEKAKGSGKGAEDAQAKLDAMAADYDGKLSAKDAKIDALMRSTAGASLKAELAKAGFIAEAIDMMAISAMGRLEFNEDGSPKVLTSDGKPMIGNGADHGATLADLAKELAEANPFAVRDGGKGGGGKQPGNSGGTPEKKWGEMTSGEKVRLHRENPKEYERIKAAG</sequence>
<evidence type="ECO:0000313" key="3">
    <source>
        <dbReference type="Proteomes" id="UP001441944"/>
    </source>
</evidence>
<evidence type="ECO:0000256" key="1">
    <source>
        <dbReference type="SAM" id="MobiDB-lite"/>
    </source>
</evidence>
<dbReference type="RefSeq" id="WP_353399784.1">
    <property type="nucleotide sequence ID" value="NZ_BAABWU010000007.1"/>
</dbReference>